<dbReference type="SMART" id="SM00563">
    <property type="entry name" value="PlsC"/>
    <property type="match status" value="1"/>
</dbReference>
<proteinExistence type="predicted"/>
<dbReference type="InterPro" id="IPR002123">
    <property type="entry name" value="Plipid/glycerol_acylTrfase"/>
</dbReference>
<sequence>MLGGGGVLRAGARRAGAREAAGLRGPPPAPLAFALFAPELRAPTLLAPGFLALEFLEPALLDVVDRLAIDHTVVGPTLLPQGSLLSQRARDLACRVTPGHVMLSPMVALRSDADEPTRRGGPVADTPLVWRVMNAIDRALVRSVGRIEVTGSFPEDLRGKPVLVAANHIGMFDPFVLMAACHRVGFLPRFMLTAGLLDAPVLGYFLRKSGHLRVDRGKSNIVEAFDRATDALKTARVPLLLYPEGRVSREPGLWPERGKTGAARMALHGNVPVVTISQWGAHEAVYWGTETVTGWRDVVPLVVSFLRAVRDRPVFRVHFGGPVDLSGLSGDKPGDAMRAHTRIMRQITEDLIPLRADEPDAPRFHDPTRPCDAKSPWRPRPDAP</sequence>
<dbReference type="STRING" id="1271860.SAMN05216174_101932"/>
<feature type="compositionally biased region" description="Basic and acidic residues" evidence="3">
    <location>
        <begin position="355"/>
        <end position="372"/>
    </location>
</feature>
<evidence type="ECO:0000256" key="2">
    <source>
        <dbReference type="ARBA" id="ARBA00023315"/>
    </source>
</evidence>
<organism evidence="5 6">
    <name type="scientific">Actinokineospora iranica</name>
    <dbReference type="NCBI Taxonomy" id="1271860"/>
    <lineage>
        <taxon>Bacteria</taxon>
        <taxon>Bacillati</taxon>
        <taxon>Actinomycetota</taxon>
        <taxon>Actinomycetes</taxon>
        <taxon>Pseudonocardiales</taxon>
        <taxon>Pseudonocardiaceae</taxon>
        <taxon>Actinokineospora</taxon>
    </lineage>
</organism>
<dbReference type="CDD" id="cd07989">
    <property type="entry name" value="LPLAT_AGPAT-like"/>
    <property type="match status" value="1"/>
</dbReference>
<dbReference type="Pfam" id="PF01553">
    <property type="entry name" value="Acyltransferase"/>
    <property type="match status" value="1"/>
</dbReference>
<reference evidence="6" key="1">
    <citation type="submission" date="2016-10" db="EMBL/GenBank/DDBJ databases">
        <authorList>
            <person name="Varghese N."/>
            <person name="Submissions S."/>
        </authorList>
    </citation>
    <scope>NUCLEOTIDE SEQUENCE [LARGE SCALE GENOMIC DNA]</scope>
    <source>
        <strain evidence="6">IBRC-M 10403</strain>
    </source>
</reference>
<evidence type="ECO:0000259" key="4">
    <source>
        <dbReference type="SMART" id="SM00563"/>
    </source>
</evidence>
<evidence type="ECO:0000313" key="6">
    <source>
        <dbReference type="Proteomes" id="UP000199501"/>
    </source>
</evidence>
<evidence type="ECO:0000313" key="5">
    <source>
        <dbReference type="EMBL" id="SDC30786.1"/>
    </source>
</evidence>
<dbReference type="AlphaFoldDB" id="A0A1G6KKC9"/>
<gene>
    <name evidence="5" type="ORF">SAMN05216174_101932</name>
</gene>
<dbReference type="PANTHER" id="PTHR10434:SF11">
    <property type="entry name" value="1-ACYL-SN-GLYCEROL-3-PHOSPHATE ACYLTRANSFERASE"/>
    <property type="match status" value="1"/>
</dbReference>
<dbReference type="GO" id="GO:0003841">
    <property type="term" value="F:1-acylglycerol-3-phosphate O-acyltransferase activity"/>
    <property type="evidence" value="ECO:0007669"/>
    <property type="project" value="TreeGrafter"/>
</dbReference>
<keyword evidence="1 5" id="KW-0808">Transferase</keyword>
<dbReference type="Proteomes" id="UP000199501">
    <property type="component" value="Unassembled WGS sequence"/>
</dbReference>
<dbReference type="GO" id="GO:0005886">
    <property type="term" value="C:plasma membrane"/>
    <property type="evidence" value="ECO:0007669"/>
    <property type="project" value="TreeGrafter"/>
</dbReference>
<keyword evidence="2 5" id="KW-0012">Acyltransferase</keyword>
<accession>A0A1G6KKC9</accession>
<dbReference type="SUPFAM" id="SSF69593">
    <property type="entry name" value="Glycerol-3-phosphate (1)-acyltransferase"/>
    <property type="match status" value="1"/>
</dbReference>
<protein>
    <submittedName>
        <fullName evidence="5">1-acyl-sn-glycerol-3-phosphate acyltransferases</fullName>
    </submittedName>
</protein>
<evidence type="ECO:0000256" key="3">
    <source>
        <dbReference type="SAM" id="MobiDB-lite"/>
    </source>
</evidence>
<dbReference type="EMBL" id="FMZZ01000001">
    <property type="protein sequence ID" value="SDC30786.1"/>
    <property type="molecule type" value="Genomic_DNA"/>
</dbReference>
<evidence type="ECO:0000256" key="1">
    <source>
        <dbReference type="ARBA" id="ARBA00022679"/>
    </source>
</evidence>
<name>A0A1G6KKC9_9PSEU</name>
<dbReference type="GO" id="GO:0006654">
    <property type="term" value="P:phosphatidic acid biosynthetic process"/>
    <property type="evidence" value="ECO:0007669"/>
    <property type="project" value="TreeGrafter"/>
</dbReference>
<feature type="region of interest" description="Disordered" evidence="3">
    <location>
        <begin position="355"/>
        <end position="384"/>
    </location>
</feature>
<dbReference type="PANTHER" id="PTHR10434">
    <property type="entry name" value="1-ACYL-SN-GLYCEROL-3-PHOSPHATE ACYLTRANSFERASE"/>
    <property type="match status" value="1"/>
</dbReference>
<feature type="domain" description="Phospholipid/glycerol acyltransferase" evidence="4">
    <location>
        <begin position="162"/>
        <end position="281"/>
    </location>
</feature>
<keyword evidence="6" id="KW-1185">Reference proteome</keyword>